<dbReference type="Proteomes" id="UP000591131">
    <property type="component" value="Unassembled WGS sequence"/>
</dbReference>
<keyword evidence="3" id="KW-1185">Reference proteome</keyword>
<comment type="caution">
    <text evidence="2">The sequence shown here is derived from an EMBL/GenBank/DDBJ whole genome shotgun (WGS) entry which is preliminary data.</text>
</comment>
<feature type="region of interest" description="Disordered" evidence="1">
    <location>
        <begin position="237"/>
        <end position="256"/>
    </location>
</feature>
<sequence length="256" mass="28327">MLRYLPGLISAIPVIGGRHPNGLVATSQTTKNRYYLIPGRHGWNPLYHNRPDDKVCHPVEYDWMEVDKELKGKSAAYFSVIQVGESATKVYQADLYTGSKGIAGGGYGQYFRTVTLDSVAWNEGGIQRRLSDNVEEGVLAELDKMAASPKVVWTTLPGVSPSRKVRGGTYTGTTADGTKVSLHKPGRGKKNEWFINDDKAKDRYSIEWFSEDGVIFVRLCPCGGGKVSVVVLKNTDEKGTPSEGKPIEWKPTEWKM</sequence>
<reference evidence="2 3" key="1">
    <citation type="submission" date="2020-04" db="EMBL/GenBank/DDBJ databases">
        <title>Perkinsus chesapeaki whole genome sequence.</title>
        <authorList>
            <person name="Bogema D.R."/>
        </authorList>
    </citation>
    <scope>NUCLEOTIDE SEQUENCE [LARGE SCALE GENOMIC DNA]</scope>
    <source>
        <strain evidence="2">ATCC PRA-425</strain>
    </source>
</reference>
<accession>A0A7J6L485</accession>
<protein>
    <submittedName>
        <fullName evidence="2">Uncharacterized protein</fullName>
    </submittedName>
</protein>
<evidence type="ECO:0000313" key="2">
    <source>
        <dbReference type="EMBL" id="KAF4653819.1"/>
    </source>
</evidence>
<dbReference type="AlphaFoldDB" id="A0A7J6L485"/>
<dbReference type="EMBL" id="JAAPAO010000785">
    <property type="protein sequence ID" value="KAF4653819.1"/>
    <property type="molecule type" value="Genomic_DNA"/>
</dbReference>
<evidence type="ECO:0000313" key="3">
    <source>
        <dbReference type="Proteomes" id="UP000591131"/>
    </source>
</evidence>
<gene>
    <name evidence="2" type="ORF">FOL47_010283</name>
</gene>
<organism evidence="2 3">
    <name type="scientific">Perkinsus chesapeaki</name>
    <name type="common">Clam parasite</name>
    <name type="synonym">Perkinsus andrewsi</name>
    <dbReference type="NCBI Taxonomy" id="330153"/>
    <lineage>
        <taxon>Eukaryota</taxon>
        <taxon>Sar</taxon>
        <taxon>Alveolata</taxon>
        <taxon>Perkinsozoa</taxon>
        <taxon>Perkinsea</taxon>
        <taxon>Perkinsida</taxon>
        <taxon>Perkinsidae</taxon>
        <taxon>Perkinsus</taxon>
    </lineage>
</organism>
<name>A0A7J6L485_PERCH</name>
<proteinExistence type="predicted"/>
<evidence type="ECO:0000256" key="1">
    <source>
        <dbReference type="SAM" id="MobiDB-lite"/>
    </source>
</evidence>